<dbReference type="AlphaFoldDB" id="A0A8S9PSB5"/>
<protein>
    <submittedName>
        <fullName evidence="1">Uncharacterized protein</fullName>
    </submittedName>
</protein>
<accession>A0A8S9PSB5</accession>
<sequence>MALLGRRFIYGTCLLSIGTCPTSCQILPLRLTIPSAIVVLWIWRLCFVRSFPRALDFQWFFEILCVSGGPCRLEPLLVTFRSVKFSGISSCGDMSLTRKESNEWMRVQSIHFLSIGLYFD</sequence>
<organism evidence="1 2">
    <name type="scientific">Brassica cretica</name>
    <name type="common">Mustard</name>
    <dbReference type="NCBI Taxonomy" id="69181"/>
    <lineage>
        <taxon>Eukaryota</taxon>
        <taxon>Viridiplantae</taxon>
        <taxon>Streptophyta</taxon>
        <taxon>Embryophyta</taxon>
        <taxon>Tracheophyta</taxon>
        <taxon>Spermatophyta</taxon>
        <taxon>Magnoliopsida</taxon>
        <taxon>eudicotyledons</taxon>
        <taxon>Gunneridae</taxon>
        <taxon>Pentapetalae</taxon>
        <taxon>rosids</taxon>
        <taxon>malvids</taxon>
        <taxon>Brassicales</taxon>
        <taxon>Brassicaceae</taxon>
        <taxon>Brassiceae</taxon>
        <taxon>Brassica</taxon>
    </lineage>
</organism>
<gene>
    <name evidence="1" type="ORF">F2Q69_00048646</name>
</gene>
<evidence type="ECO:0000313" key="1">
    <source>
        <dbReference type="EMBL" id="KAF3524114.1"/>
    </source>
</evidence>
<proteinExistence type="predicted"/>
<comment type="caution">
    <text evidence="1">The sequence shown here is derived from an EMBL/GenBank/DDBJ whole genome shotgun (WGS) entry which is preliminary data.</text>
</comment>
<name>A0A8S9PSB5_BRACR</name>
<evidence type="ECO:0000313" key="2">
    <source>
        <dbReference type="Proteomes" id="UP000712600"/>
    </source>
</evidence>
<dbReference type="EMBL" id="QGKX02001347">
    <property type="protein sequence ID" value="KAF3524114.1"/>
    <property type="molecule type" value="Genomic_DNA"/>
</dbReference>
<dbReference type="Proteomes" id="UP000712600">
    <property type="component" value="Unassembled WGS sequence"/>
</dbReference>
<reference evidence="1" key="1">
    <citation type="submission" date="2019-12" db="EMBL/GenBank/DDBJ databases">
        <title>Genome sequencing and annotation of Brassica cretica.</title>
        <authorList>
            <person name="Studholme D.J."/>
            <person name="Sarris P."/>
        </authorList>
    </citation>
    <scope>NUCLEOTIDE SEQUENCE</scope>
    <source>
        <strain evidence="1">PFS-109/04</strain>
        <tissue evidence="1">Leaf</tissue>
    </source>
</reference>